<dbReference type="EMBL" id="JAANNP010000001">
    <property type="protein sequence ID" value="NHC12269.1"/>
    <property type="molecule type" value="Genomic_DNA"/>
</dbReference>
<keyword evidence="1" id="KW-1133">Transmembrane helix</keyword>
<sequence>MRTFGEIVYVLLTIYTFILIARLVLDYVQLFARSWRPRGVVLVVAEAIYSVTDPPLRALRQVIPPLRLGNVSLDLSFLVLIVFVQVLASVVRAVFIV</sequence>
<feature type="transmembrane region" description="Helical" evidence="1">
    <location>
        <begin position="75"/>
        <end position="95"/>
    </location>
</feature>
<evidence type="ECO:0000313" key="2">
    <source>
        <dbReference type="EMBL" id="NHC12269.1"/>
    </source>
</evidence>
<dbReference type="RefSeq" id="WP_166276353.1">
    <property type="nucleotide sequence ID" value="NZ_JAANNP010000001.1"/>
</dbReference>
<organism evidence="2 3">
    <name type="scientific">Motilibacter deserti</name>
    <dbReference type="NCBI Taxonomy" id="2714956"/>
    <lineage>
        <taxon>Bacteria</taxon>
        <taxon>Bacillati</taxon>
        <taxon>Actinomycetota</taxon>
        <taxon>Actinomycetes</taxon>
        <taxon>Motilibacterales</taxon>
        <taxon>Motilibacteraceae</taxon>
        <taxon>Motilibacter</taxon>
    </lineage>
</organism>
<name>A0ABX0GRE8_9ACTN</name>
<evidence type="ECO:0000313" key="3">
    <source>
        <dbReference type="Proteomes" id="UP000800981"/>
    </source>
</evidence>
<comment type="caution">
    <text evidence="2">The sequence shown here is derived from an EMBL/GenBank/DDBJ whole genome shotgun (WGS) entry which is preliminary data.</text>
</comment>
<proteinExistence type="predicted"/>
<dbReference type="Pfam" id="PF02325">
    <property type="entry name" value="CCB3_YggT"/>
    <property type="match status" value="1"/>
</dbReference>
<protein>
    <submittedName>
        <fullName evidence="2">YggT family protein</fullName>
    </submittedName>
</protein>
<feature type="transmembrane region" description="Helical" evidence="1">
    <location>
        <begin position="7"/>
        <end position="25"/>
    </location>
</feature>
<gene>
    <name evidence="2" type="ORF">G9H71_00545</name>
</gene>
<keyword evidence="1" id="KW-0472">Membrane</keyword>
<accession>A0ABX0GRE8</accession>
<dbReference type="Proteomes" id="UP000800981">
    <property type="component" value="Unassembled WGS sequence"/>
</dbReference>
<dbReference type="InterPro" id="IPR003425">
    <property type="entry name" value="CCB3/YggT"/>
</dbReference>
<reference evidence="2 3" key="1">
    <citation type="submission" date="2020-03" db="EMBL/GenBank/DDBJ databases">
        <title>Two novel Motilibacter sp.</title>
        <authorList>
            <person name="Liu S."/>
        </authorList>
    </citation>
    <scope>NUCLEOTIDE SEQUENCE [LARGE SCALE GENOMIC DNA]</scope>
    <source>
        <strain evidence="2 3">E257</strain>
    </source>
</reference>
<keyword evidence="3" id="KW-1185">Reference proteome</keyword>
<keyword evidence="1" id="KW-0812">Transmembrane</keyword>
<evidence type="ECO:0000256" key="1">
    <source>
        <dbReference type="SAM" id="Phobius"/>
    </source>
</evidence>